<dbReference type="InterPro" id="IPR016152">
    <property type="entry name" value="PTrfase/Anion_transptr"/>
</dbReference>
<dbReference type="Pfam" id="PF00359">
    <property type="entry name" value="PTS_EIIA_2"/>
    <property type="match status" value="1"/>
</dbReference>
<keyword evidence="1" id="KW-0677">Repeat</keyword>
<dbReference type="InterPro" id="IPR002178">
    <property type="entry name" value="PTS_EIIA_type-2_dom"/>
</dbReference>
<dbReference type="Gene3D" id="1.10.1790.10">
    <property type="entry name" value="PRD domain"/>
    <property type="match status" value="1"/>
</dbReference>
<dbReference type="Gene3D" id="3.40.930.10">
    <property type="entry name" value="Mannitol-specific EII, Chain A"/>
    <property type="match status" value="1"/>
</dbReference>
<dbReference type="SUPFAM" id="SSF55804">
    <property type="entry name" value="Phoshotransferase/anion transport protein"/>
    <property type="match status" value="1"/>
</dbReference>
<dbReference type="InterPro" id="IPR036634">
    <property type="entry name" value="PRD_sf"/>
</dbReference>
<dbReference type="PANTHER" id="PTHR30185:SF13">
    <property type="entry name" value="LICABCH OPERON REGULATOR-RELATED"/>
    <property type="match status" value="1"/>
</dbReference>
<evidence type="ECO:0000313" key="4">
    <source>
        <dbReference type="EMBL" id="MBP2437542.1"/>
    </source>
</evidence>
<dbReference type="PANTHER" id="PTHR30185">
    <property type="entry name" value="CRYPTIC BETA-GLUCOSIDE BGL OPERON ANTITERMINATOR"/>
    <property type="match status" value="1"/>
</dbReference>
<dbReference type="PROSITE" id="PS51094">
    <property type="entry name" value="PTS_EIIA_TYPE_2"/>
    <property type="match status" value="1"/>
</dbReference>
<dbReference type="InterPro" id="IPR050661">
    <property type="entry name" value="BglG_antiterminators"/>
</dbReference>
<evidence type="ECO:0000259" key="3">
    <source>
        <dbReference type="PROSITE" id="PS51372"/>
    </source>
</evidence>
<organism evidence="4 5">
    <name type="scientific">Microbacterium amylolyticum</name>
    <dbReference type="NCBI Taxonomy" id="936337"/>
    <lineage>
        <taxon>Bacteria</taxon>
        <taxon>Bacillati</taxon>
        <taxon>Actinomycetota</taxon>
        <taxon>Actinomycetes</taxon>
        <taxon>Micrococcales</taxon>
        <taxon>Microbacteriaceae</taxon>
        <taxon>Microbacterium</taxon>
    </lineage>
</organism>
<feature type="domain" description="PTS EIIA type-2" evidence="2">
    <location>
        <begin position="405"/>
        <end position="548"/>
    </location>
</feature>
<dbReference type="InterPro" id="IPR011608">
    <property type="entry name" value="PRD"/>
</dbReference>
<reference evidence="4 5" key="1">
    <citation type="submission" date="2021-03" db="EMBL/GenBank/DDBJ databases">
        <title>Sequencing the genomes of 1000 actinobacteria strains.</title>
        <authorList>
            <person name="Klenk H.-P."/>
        </authorList>
    </citation>
    <scope>NUCLEOTIDE SEQUENCE [LARGE SCALE GENOMIC DNA]</scope>
    <source>
        <strain evidence="4 5">DSM 24221</strain>
    </source>
</reference>
<comment type="caution">
    <text evidence="4">The sequence shown here is derived from an EMBL/GenBank/DDBJ whole genome shotgun (WGS) entry which is preliminary data.</text>
</comment>
<dbReference type="Pfam" id="PF00874">
    <property type="entry name" value="PRD"/>
    <property type="match status" value="1"/>
</dbReference>
<dbReference type="RefSeq" id="WP_165133705.1">
    <property type="nucleotide sequence ID" value="NZ_CP049253.1"/>
</dbReference>
<sequence>MLFDEPDGINIYDAASRLFVSESTVEADLRRVRSRVRDTRVRLERDADTARLAGSERDLRLLIGDLVHDRVDEERYGPEALRSAAASLRIPADRLEDFANGVFTTLSDLGYIVDELAVADVALHVTITADRVRGGHALTAARDQPDVRIIDAMGDLAARHFGVEFGAGDRVHVAQLSLLAVVGARSEDLPTREPDTVVSGAVRAAIQHVSATYGVDVSQRHLAVTLEKHVQNLVDRAEHHVLSRNPMTRALKSASPLLFEMAVSFVGELSDVLGAAVPDDEIAGIAMHLGGVLEAGRALPDRLRALIVCPGYEHPGQQLRQSITRMLGHEIEIVSVDTRFSENSAGTDLILTTIELPARSADMADAIVRIPPFLTDRDITRISDVVSRVRRSRRLSGLRSELQRWFLPGAFISDIDPAASPEDIIRRLGALLVAEGVIDEAYVDSTIERERLSSTAFTESLAVPHAMTMSAARTAIAIGVSEQAIGWGTDRVHVVAFAAFSAADRSAFQAVFEQFVDVFSGPDNGRRIARKGNDLPSFLTEVVALIDG</sequence>
<feature type="domain" description="PRD" evidence="3">
    <location>
        <begin position="193"/>
        <end position="299"/>
    </location>
</feature>
<dbReference type="SUPFAM" id="SSF63520">
    <property type="entry name" value="PTS-regulatory domain, PRD"/>
    <property type="match status" value="1"/>
</dbReference>
<keyword evidence="5" id="KW-1185">Reference proteome</keyword>
<accession>A0ABS4ZJS6</accession>
<proteinExistence type="predicted"/>
<evidence type="ECO:0000313" key="5">
    <source>
        <dbReference type="Proteomes" id="UP001519362"/>
    </source>
</evidence>
<dbReference type="Proteomes" id="UP001519362">
    <property type="component" value="Unassembled WGS sequence"/>
</dbReference>
<gene>
    <name evidence="4" type="ORF">JOF34_002128</name>
</gene>
<dbReference type="EMBL" id="JAGIOL010000001">
    <property type="protein sequence ID" value="MBP2437542.1"/>
    <property type="molecule type" value="Genomic_DNA"/>
</dbReference>
<protein>
    <submittedName>
        <fullName evidence="4">Lichenan operon transcriptional antiterminator</fullName>
    </submittedName>
</protein>
<evidence type="ECO:0000256" key="1">
    <source>
        <dbReference type="ARBA" id="ARBA00022737"/>
    </source>
</evidence>
<evidence type="ECO:0000259" key="2">
    <source>
        <dbReference type="PROSITE" id="PS51094"/>
    </source>
</evidence>
<dbReference type="PROSITE" id="PS51372">
    <property type="entry name" value="PRD_2"/>
    <property type="match status" value="1"/>
</dbReference>
<name>A0ABS4ZJS6_9MICO</name>